<dbReference type="GO" id="GO:0060335">
    <property type="term" value="P:positive regulation of type II interferon-mediated signaling pathway"/>
    <property type="evidence" value="ECO:0007669"/>
    <property type="project" value="TreeGrafter"/>
</dbReference>
<comment type="similarity">
    <text evidence="6">Belongs to the ARTD/PARP family.</text>
</comment>
<dbReference type="GO" id="GO:1990404">
    <property type="term" value="F:NAD+-protein mono-ADP-ribosyltransferase activity"/>
    <property type="evidence" value="ECO:0007669"/>
    <property type="project" value="TreeGrafter"/>
</dbReference>
<evidence type="ECO:0000259" key="8">
    <source>
        <dbReference type="PROSITE" id="PS51059"/>
    </source>
</evidence>
<feature type="domain" description="Macro" evidence="9">
    <location>
        <begin position="302"/>
        <end position="477"/>
    </location>
</feature>
<evidence type="ECO:0000256" key="2">
    <source>
        <dbReference type="ARBA" id="ARBA00022676"/>
    </source>
</evidence>
<evidence type="ECO:0000256" key="5">
    <source>
        <dbReference type="ARBA" id="ARBA00023242"/>
    </source>
</evidence>
<dbReference type="InterPro" id="IPR052056">
    <property type="entry name" value="Mono-ARTD/PARP"/>
</dbReference>
<dbReference type="PROSITE" id="PS51059">
    <property type="entry name" value="PARP_CATALYTIC"/>
    <property type="match status" value="1"/>
</dbReference>
<dbReference type="Pfam" id="PF01661">
    <property type="entry name" value="Macro"/>
    <property type="match status" value="2"/>
</dbReference>
<dbReference type="GO" id="GO:0003714">
    <property type="term" value="F:transcription corepressor activity"/>
    <property type="evidence" value="ECO:0007669"/>
    <property type="project" value="TreeGrafter"/>
</dbReference>
<reference evidence="10 11" key="1">
    <citation type="submission" date="2019-07" db="EMBL/GenBank/DDBJ databases">
        <title>Chromosome genome assembly for large yellow croaker.</title>
        <authorList>
            <person name="Xiao S."/>
        </authorList>
    </citation>
    <scope>NUCLEOTIDE SEQUENCE [LARGE SCALE GENOMIC DNA]</scope>
    <source>
        <strain evidence="10">JMULYC20181020</strain>
        <tissue evidence="10">Muscle</tissue>
    </source>
</reference>
<comment type="caution">
    <text evidence="10">The sequence shown here is derived from an EMBL/GenBank/DDBJ whole genome shotgun (WGS) entry which is preliminary data.</text>
</comment>
<dbReference type="PROSITE" id="PS51154">
    <property type="entry name" value="MACRO"/>
    <property type="match status" value="2"/>
</dbReference>
<keyword evidence="2" id="KW-0328">Glycosyltransferase</keyword>
<feature type="compositionally biased region" description="Polar residues" evidence="7">
    <location>
        <begin position="504"/>
        <end position="516"/>
    </location>
</feature>
<evidence type="ECO:0000259" key="9">
    <source>
        <dbReference type="PROSITE" id="PS51154"/>
    </source>
</evidence>
<evidence type="ECO:0000313" key="10">
    <source>
        <dbReference type="EMBL" id="KAE8299583.1"/>
    </source>
</evidence>
<accession>A0A6G0J7Q9</accession>
<dbReference type="Gene3D" id="3.90.228.10">
    <property type="match status" value="1"/>
</dbReference>
<dbReference type="Gene3D" id="3.40.220.10">
    <property type="entry name" value="Leucine Aminopeptidase, subunit E, domain 1"/>
    <property type="match status" value="2"/>
</dbReference>
<dbReference type="InterPro" id="IPR002589">
    <property type="entry name" value="Macro_dom"/>
</dbReference>
<dbReference type="PANTHER" id="PTHR14453:SF70">
    <property type="entry name" value="PROTEIN MONO-ADP-RIBOSYLTRANSFERASE PARP9"/>
    <property type="match status" value="1"/>
</dbReference>
<feature type="compositionally biased region" description="Basic and acidic residues" evidence="7">
    <location>
        <begin position="485"/>
        <end position="500"/>
    </location>
</feature>
<comment type="subcellular location">
    <subcellularLocation>
        <location evidence="1">Nucleus</location>
    </subcellularLocation>
</comment>
<dbReference type="GO" id="GO:0044389">
    <property type="term" value="F:ubiquitin-like protein ligase binding"/>
    <property type="evidence" value="ECO:0007669"/>
    <property type="project" value="TreeGrafter"/>
</dbReference>
<keyword evidence="4" id="KW-0520">NAD</keyword>
<evidence type="ECO:0000256" key="4">
    <source>
        <dbReference type="ARBA" id="ARBA00023027"/>
    </source>
</evidence>
<dbReference type="EMBL" id="REGW02000002">
    <property type="protein sequence ID" value="KAE8299583.1"/>
    <property type="molecule type" value="Genomic_DNA"/>
</dbReference>
<keyword evidence="3" id="KW-0808">Transferase</keyword>
<dbReference type="SUPFAM" id="SSF56399">
    <property type="entry name" value="ADP-ribosylation"/>
    <property type="match status" value="1"/>
</dbReference>
<evidence type="ECO:0000256" key="1">
    <source>
        <dbReference type="ARBA" id="ARBA00004123"/>
    </source>
</evidence>
<dbReference type="CDD" id="cd02907">
    <property type="entry name" value="Macro_Af1521_BAL-like"/>
    <property type="match status" value="1"/>
</dbReference>
<evidence type="ECO:0000256" key="7">
    <source>
        <dbReference type="SAM" id="MobiDB-lite"/>
    </source>
</evidence>
<dbReference type="AlphaFoldDB" id="A0A6G0J7Q9"/>
<feature type="region of interest" description="Disordered" evidence="7">
    <location>
        <begin position="482"/>
        <end position="516"/>
    </location>
</feature>
<gene>
    <name evidence="10" type="ORF">D5F01_LYC01989</name>
</gene>
<dbReference type="GO" id="GO:0003950">
    <property type="term" value="F:NAD+ poly-ADP-ribosyltransferase activity"/>
    <property type="evidence" value="ECO:0007669"/>
    <property type="project" value="InterPro"/>
</dbReference>
<dbReference type="InterPro" id="IPR012317">
    <property type="entry name" value="Poly(ADP-ribose)pol_cat_dom"/>
</dbReference>
<protein>
    <submittedName>
        <fullName evidence="10">Poly [ADP-ribose] polymerase 9</fullName>
    </submittedName>
</protein>
<dbReference type="PANTHER" id="PTHR14453">
    <property type="entry name" value="PARP/ZINC FINGER CCCH TYPE DOMAIN CONTAINING PROTEIN"/>
    <property type="match status" value="1"/>
</dbReference>
<dbReference type="GO" id="GO:0005737">
    <property type="term" value="C:cytoplasm"/>
    <property type="evidence" value="ECO:0007669"/>
    <property type="project" value="TreeGrafter"/>
</dbReference>
<proteinExistence type="inferred from homology"/>
<feature type="domain" description="Macro" evidence="9">
    <location>
        <begin position="91"/>
        <end position="281"/>
    </location>
</feature>
<dbReference type="SUPFAM" id="SSF52949">
    <property type="entry name" value="Macro domain-like"/>
    <property type="match status" value="2"/>
</dbReference>
<evidence type="ECO:0000256" key="6">
    <source>
        <dbReference type="ARBA" id="ARBA00024347"/>
    </source>
</evidence>
<name>A0A6G0J7Q9_LARCR</name>
<dbReference type="GO" id="GO:0010629">
    <property type="term" value="P:negative regulation of gene expression"/>
    <property type="evidence" value="ECO:0007669"/>
    <property type="project" value="TreeGrafter"/>
</dbReference>
<dbReference type="GO" id="GO:0070212">
    <property type="term" value="P:protein poly-ADP-ribosylation"/>
    <property type="evidence" value="ECO:0007669"/>
    <property type="project" value="TreeGrafter"/>
</dbReference>
<dbReference type="Proteomes" id="UP000424527">
    <property type="component" value="Unassembled WGS sequence"/>
</dbReference>
<keyword evidence="5" id="KW-0539">Nucleus</keyword>
<keyword evidence="11" id="KW-1185">Reference proteome</keyword>
<feature type="domain" description="PARP catalytic" evidence="8">
    <location>
        <begin position="584"/>
        <end position="765"/>
    </location>
</feature>
<evidence type="ECO:0000256" key="3">
    <source>
        <dbReference type="ARBA" id="ARBA00022679"/>
    </source>
</evidence>
<evidence type="ECO:0000313" key="11">
    <source>
        <dbReference type="Proteomes" id="UP000424527"/>
    </source>
</evidence>
<dbReference type="PROSITE" id="PS51257">
    <property type="entry name" value="PROKAR_LIPOPROTEIN"/>
    <property type="match status" value="1"/>
</dbReference>
<dbReference type="InterPro" id="IPR043472">
    <property type="entry name" value="Macro_dom-like"/>
</dbReference>
<dbReference type="SMART" id="SM00506">
    <property type="entry name" value="A1pp"/>
    <property type="match status" value="2"/>
</dbReference>
<sequence>MNNSRAHETNRQFGELSALSRTIICISSGLSCVVGTMEGRLDIPLNGPSLNIVRQCGPALCDVLQSKFGCVATIDGVDFEGQQKKPTVAPEKRFDVQLHSDVRVSVWKGDLTNFRVDAVVNAANEHLQHYGGLALALATAGGPQIQKESDAYIRKYGVLNTGNAIVGDSGSLPCKKIIHVVGPRLSPYPDKYEVSHAEPLLQKAIMSILDKVKESHLNTVAIPAISSGLFNYPLQECANTIVKTVKAYYEKSSGHRPKEIQFVNHDEPTVWEMERACHQILAHNKPKTYSQAAGSTHRSDAKNSTLTVQMGNVHLTLKKGNIEEQETDVIVNTTYSRELNGDISRALLKKAGHGMQQEMYSAHESGCIIITKPYNLQCKAVHHVFAEKGYSMTKQRLSKSVLECLWMAVTCRHKSISFPAIGTGGFHLQKQEVARIMSDAVADFAQKVQTKMEVDFVIFPSDSETFKAFEEQMRYLQTNTSHPSFTHETHSFPHRDDIHGSRAPSPQISLSGPSNEATREAERWLHDLLFKTNGTVTICNNFIQHFGEKEHLQLSRLMKKVAGLQVEAMLCNIQREFVREEEGTMLVMSSQNVSFERKMVDQSTSEFKDRLSTFKYTGLSIVKVDKVENAALKQLFNLKKKQLQCSTKQMFQRIPAQFCEMVSHIGFHAEYAPPDDPAYGEGIYFASTVKRAMEVWKEPYSEYVHFVEAEVLTGNSTGGKRGLILPPAVGTDPLTLYNSLSGPEISVVFSGYQALPKYIITCKIR</sequence>
<organism evidence="10 11">
    <name type="scientific">Larimichthys crocea</name>
    <name type="common">Large yellow croaker</name>
    <name type="synonym">Pseudosciaena crocea</name>
    <dbReference type="NCBI Taxonomy" id="215358"/>
    <lineage>
        <taxon>Eukaryota</taxon>
        <taxon>Metazoa</taxon>
        <taxon>Chordata</taxon>
        <taxon>Craniata</taxon>
        <taxon>Vertebrata</taxon>
        <taxon>Euteleostomi</taxon>
        <taxon>Actinopterygii</taxon>
        <taxon>Neopterygii</taxon>
        <taxon>Teleostei</taxon>
        <taxon>Neoteleostei</taxon>
        <taxon>Acanthomorphata</taxon>
        <taxon>Eupercaria</taxon>
        <taxon>Sciaenidae</taxon>
        <taxon>Larimichthys</taxon>
    </lineage>
</organism>
<dbReference type="GO" id="GO:0005634">
    <property type="term" value="C:nucleus"/>
    <property type="evidence" value="ECO:0007669"/>
    <property type="project" value="UniProtKB-SubCell"/>
</dbReference>